<feature type="active site" evidence="5">
    <location>
        <position position="81"/>
    </location>
</feature>
<keyword evidence="9" id="KW-1185">Reference proteome</keyword>
<dbReference type="PROSITE" id="PS51679">
    <property type="entry name" value="SAM_MT_C5"/>
    <property type="match status" value="1"/>
</dbReference>
<dbReference type="PROSITE" id="PS00094">
    <property type="entry name" value="C5_MTASE_1"/>
    <property type="match status" value="1"/>
</dbReference>
<dbReference type="InterPro" id="IPR029063">
    <property type="entry name" value="SAM-dependent_MTases_sf"/>
</dbReference>
<dbReference type="PROSITE" id="PS00095">
    <property type="entry name" value="C5_MTASE_2"/>
    <property type="match status" value="1"/>
</dbReference>
<keyword evidence="4" id="KW-0680">Restriction system</keyword>
<dbReference type="InterPro" id="IPR001525">
    <property type="entry name" value="C5_MeTfrase"/>
</dbReference>
<keyword evidence="3 5" id="KW-0949">S-adenosyl-L-methionine</keyword>
<evidence type="ECO:0000256" key="5">
    <source>
        <dbReference type="PROSITE-ProRule" id="PRU01016"/>
    </source>
</evidence>
<evidence type="ECO:0000256" key="4">
    <source>
        <dbReference type="ARBA" id="ARBA00022747"/>
    </source>
</evidence>
<comment type="caution">
    <text evidence="8">The sequence shown here is derived from an EMBL/GenBank/DDBJ whole genome shotgun (WGS) entry which is preliminary data.</text>
</comment>
<gene>
    <name evidence="8" type="ORF">EK386_07440</name>
</gene>
<evidence type="ECO:0000256" key="2">
    <source>
        <dbReference type="ARBA" id="ARBA00022679"/>
    </source>
</evidence>
<dbReference type="Proteomes" id="UP000287910">
    <property type="component" value="Unassembled WGS sequence"/>
</dbReference>
<organism evidence="8 9">
    <name type="scientific">Lysinibacillus antri</name>
    <dbReference type="NCBI Taxonomy" id="2498145"/>
    <lineage>
        <taxon>Bacteria</taxon>
        <taxon>Bacillati</taxon>
        <taxon>Bacillota</taxon>
        <taxon>Bacilli</taxon>
        <taxon>Bacillales</taxon>
        <taxon>Bacillaceae</taxon>
        <taxon>Lysinibacillus</taxon>
    </lineage>
</organism>
<dbReference type="EMBL" id="RYYR01000008">
    <property type="protein sequence ID" value="RUL53955.1"/>
    <property type="molecule type" value="Genomic_DNA"/>
</dbReference>
<dbReference type="InterPro" id="IPR031303">
    <property type="entry name" value="C5_meth_CS"/>
</dbReference>
<evidence type="ECO:0000256" key="3">
    <source>
        <dbReference type="ARBA" id="ARBA00022691"/>
    </source>
</evidence>
<dbReference type="GO" id="GO:0032259">
    <property type="term" value="P:methylation"/>
    <property type="evidence" value="ECO:0007669"/>
    <property type="project" value="UniProtKB-KW"/>
</dbReference>
<dbReference type="GO" id="GO:0044027">
    <property type="term" value="P:negative regulation of gene expression via chromosomal CpG island methylation"/>
    <property type="evidence" value="ECO:0007669"/>
    <property type="project" value="TreeGrafter"/>
</dbReference>
<evidence type="ECO:0000256" key="6">
    <source>
        <dbReference type="RuleBase" id="RU000416"/>
    </source>
</evidence>
<keyword evidence="1 5" id="KW-0489">Methyltransferase</keyword>
<dbReference type="InterPro" id="IPR050390">
    <property type="entry name" value="C5-Methyltransferase"/>
</dbReference>
<evidence type="ECO:0000313" key="9">
    <source>
        <dbReference type="Proteomes" id="UP000287910"/>
    </source>
</evidence>
<dbReference type="RefSeq" id="WP_126658494.1">
    <property type="nucleotide sequence ID" value="NZ_RYYR01000008.1"/>
</dbReference>
<dbReference type="GO" id="GO:0009307">
    <property type="term" value="P:DNA restriction-modification system"/>
    <property type="evidence" value="ECO:0007669"/>
    <property type="project" value="UniProtKB-KW"/>
</dbReference>
<protein>
    <recommendedName>
        <fullName evidence="7">Cytosine-specific methyltransferase</fullName>
        <ecNumber evidence="7">2.1.1.37</ecNumber>
    </recommendedName>
</protein>
<reference evidence="8 9" key="1">
    <citation type="submission" date="2018-12" db="EMBL/GenBank/DDBJ databases">
        <title>Lysinibacillus antri sp. nov., isolated from a cave soil.</title>
        <authorList>
            <person name="Narsing Rao M.P."/>
            <person name="Zhang H."/>
            <person name="Dong Z.-Y."/>
            <person name="Niu X.-K."/>
            <person name="Zhang K."/>
            <person name="Fang B.-Z."/>
            <person name="Kang Y.-Q."/>
            <person name="Xiao M."/>
            <person name="Li W.-J."/>
        </authorList>
    </citation>
    <scope>NUCLEOTIDE SEQUENCE [LARGE SCALE GENOMIC DNA]</scope>
    <source>
        <strain evidence="8 9">SYSU K30002</strain>
    </source>
</reference>
<evidence type="ECO:0000313" key="8">
    <source>
        <dbReference type="EMBL" id="RUL53955.1"/>
    </source>
</evidence>
<keyword evidence="2 5" id="KW-0808">Transferase</keyword>
<dbReference type="GO" id="GO:0003677">
    <property type="term" value="F:DNA binding"/>
    <property type="evidence" value="ECO:0007669"/>
    <property type="project" value="TreeGrafter"/>
</dbReference>
<dbReference type="AlphaFoldDB" id="A0A432LCS9"/>
<dbReference type="PANTHER" id="PTHR10629:SF52">
    <property type="entry name" value="DNA (CYTOSINE-5)-METHYLTRANSFERASE 1"/>
    <property type="match status" value="1"/>
</dbReference>
<dbReference type="PRINTS" id="PR00105">
    <property type="entry name" value="C5METTRFRASE"/>
</dbReference>
<dbReference type="Pfam" id="PF00145">
    <property type="entry name" value="DNA_methylase"/>
    <property type="match status" value="1"/>
</dbReference>
<evidence type="ECO:0000256" key="7">
    <source>
        <dbReference type="RuleBase" id="RU000417"/>
    </source>
</evidence>
<proteinExistence type="inferred from homology"/>
<dbReference type="PANTHER" id="PTHR10629">
    <property type="entry name" value="CYTOSINE-SPECIFIC METHYLTRANSFERASE"/>
    <property type="match status" value="1"/>
</dbReference>
<comment type="catalytic activity">
    <reaction evidence="7">
        <text>a 2'-deoxycytidine in DNA + S-adenosyl-L-methionine = a 5-methyl-2'-deoxycytidine in DNA + S-adenosyl-L-homocysteine + H(+)</text>
        <dbReference type="Rhea" id="RHEA:13681"/>
        <dbReference type="Rhea" id="RHEA-COMP:11369"/>
        <dbReference type="Rhea" id="RHEA-COMP:11370"/>
        <dbReference type="ChEBI" id="CHEBI:15378"/>
        <dbReference type="ChEBI" id="CHEBI:57856"/>
        <dbReference type="ChEBI" id="CHEBI:59789"/>
        <dbReference type="ChEBI" id="CHEBI:85452"/>
        <dbReference type="ChEBI" id="CHEBI:85454"/>
        <dbReference type="EC" id="2.1.1.37"/>
    </reaction>
</comment>
<dbReference type="Gene3D" id="3.90.120.10">
    <property type="entry name" value="DNA Methylase, subunit A, domain 2"/>
    <property type="match status" value="1"/>
</dbReference>
<comment type="similarity">
    <text evidence="5 6">Belongs to the class I-like SAM-binding methyltransferase superfamily. C5-methyltransferase family.</text>
</comment>
<dbReference type="NCBIfam" id="TIGR00675">
    <property type="entry name" value="dcm"/>
    <property type="match status" value="1"/>
</dbReference>
<dbReference type="GO" id="GO:0003886">
    <property type="term" value="F:DNA (cytosine-5-)-methyltransferase activity"/>
    <property type="evidence" value="ECO:0007669"/>
    <property type="project" value="UniProtKB-EC"/>
</dbReference>
<evidence type="ECO:0000256" key="1">
    <source>
        <dbReference type="ARBA" id="ARBA00022603"/>
    </source>
</evidence>
<accession>A0A432LCS9</accession>
<sequence length="369" mass="42142">MNKPKIIDLFSGVGGFSLGFEMAGYETVFAIDFWKDAIQTYNFNRKKDIAVHMDITKLTNEQLKKLKTEHEIEGIIGGPPCQGFSTVGTRDINDERNHLYLEYYRVVKEIMPKFFVIENVKGLLTLNKGMFKEDILKRFGELGYKIAEPQVLNAANYGVPQNRHRVFFVGVLDGHFEYPPTSGKKVSTLEALSDLPSLDNIENYAESYNYNFEPENSFQALMRKNSTKVFNHNDTNHTSQTIDIISMVPDGGSIKDLPPEYWEVRKYNKAFQRMNSQQPSHTIDTGHRNYFHYSENRVPSIRECARIQSFPDDFIFTGAKSSQYKQVGNAVPPLLAYQIATQLLNRNNCDDITVKVNSDSNLQLSLSLS</sequence>
<dbReference type="Gene3D" id="3.40.50.150">
    <property type="entry name" value="Vaccinia Virus protein VP39"/>
    <property type="match status" value="1"/>
</dbReference>
<dbReference type="InterPro" id="IPR018117">
    <property type="entry name" value="C5_DNA_meth_AS"/>
</dbReference>
<name>A0A432LCS9_9BACI</name>
<dbReference type="CDD" id="cd00315">
    <property type="entry name" value="Cyt_C5_DNA_methylase"/>
    <property type="match status" value="1"/>
</dbReference>
<dbReference type="SUPFAM" id="SSF53335">
    <property type="entry name" value="S-adenosyl-L-methionine-dependent methyltransferases"/>
    <property type="match status" value="1"/>
</dbReference>
<dbReference type="EC" id="2.1.1.37" evidence="7"/>